<dbReference type="Gene3D" id="3.20.20.70">
    <property type="entry name" value="Aldolase class I"/>
    <property type="match status" value="1"/>
</dbReference>
<feature type="binding site" evidence="10">
    <location>
        <position position="139"/>
    </location>
    <ligand>
        <name>4-amino-2-methyl-5-(diphosphooxymethyl)pyrimidine</name>
        <dbReference type="ChEBI" id="CHEBI:57841"/>
    </ligand>
</feature>
<dbReference type="PANTHER" id="PTHR20857">
    <property type="entry name" value="THIAMINE-PHOSPHATE PYROPHOSPHORYLASE"/>
    <property type="match status" value="1"/>
</dbReference>
<dbReference type="NCBIfam" id="TIGR00693">
    <property type="entry name" value="thiE"/>
    <property type="match status" value="1"/>
</dbReference>
<keyword evidence="5 10" id="KW-0460">Magnesium</keyword>
<evidence type="ECO:0000256" key="2">
    <source>
        <dbReference type="ARBA" id="ARBA00005165"/>
    </source>
</evidence>
<dbReference type="InterPro" id="IPR036206">
    <property type="entry name" value="ThiamineP_synth_sf"/>
</dbReference>
<gene>
    <name evidence="10 14" type="primary">thiE</name>
    <name evidence="14" type="ORF">DSM112329_00227</name>
</gene>
<evidence type="ECO:0000256" key="8">
    <source>
        <dbReference type="ARBA" id="ARBA00047851"/>
    </source>
</evidence>
<evidence type="ECO:0000313" key="14">
    <source>
        <dbReference type="EMBL" id="XAY03412.1"/>
    </source>
</evidence>
<dbReference type="SUPFAM" id="SSF51391">
    <property type="entry name" value="Thiamin phosphate synthase"/>
    <property type="match status" value="1"/>
</dbReference>
<dbReference type="RefSeq" id="WP_354699969.1">
    <property type="nucleotide sequence ID" value="NZ_CP114014.1"/>
</dbReference>
<evidence type="ECO:0000256" key="7">
    <source>
        <dbReference type="ARBA" id="ARBA00047334"/>
    </source>
</evidence>
<dbReference type="InterPro" id="IPR013785">
    <property type="entry name" value="Aldolase_TIM"/>
</dbReference>
<comment type="cofactor">
    <cofactor evidence="10">
        <name>Mg(2+)</name>
        <dbReference type="ChEBI" id="CHEBI:18420"/>
    </cofactor>
    <text evidence="10">Binds 1 Mg(2+) ion per subunit.</text>
</comment>
<feature type="domain" description="Thiamine phosphate synthase/TenI" evidence="13">
    <location>
        <begin position="12"/>
        <end position="189"/>
    </location>
</feature>
<reference evidence="14" key="1">
    <citation type="submission" date="2022-12" db="EMBL/GenBank/DDBJ databases">
        <title>Paraconexibacter alkalitolerans sp. nov. and Baekduia alba sp. nov., isolated from soil and emended description of the genera Paraconexibacter (Chun et al., 2020) and Baekduia (An et al., 2020).</title>
        <authorList>
            <person name="Vieira S."/>
            <person name="Huber K.J."/>
            <person name="Geppert A."/>
            <person name="Wolf J."/>
            <person name="Neumann-Schaal M."/>
            <person name="Muesken M."/>
            <person name="Overmann J."/>
        </authorList>
    </citation>
    <scope>NUCLEOTIDE SEQUENCE</scope>
    <source>
        <strain evidence="14">AEG42_29</strain>
    </source>
</reference>
<feature type="binding site" evidence="10">
    <location>
        <position position="166"/>
    </location>
    <ligand>
        <name>2-[(2R,5Z)-2-carboxy-4-methylthiazol-5(2H)-ylidene]ethyl phosphate</name>
        <dbReference type="ChEBI" id="CHEBI:62899"/>
    </ligand>
</feature>
<evidence type="ECO:0000256" key="10">
    <source>
        <dbReference type="HAMAP-Rule" id="MF_00097"/>
    </source>
</evidence>
<dbReference type="KEGG" id="parq:DSM112329_00227"/>
<dbReference type="PANTHER" id="PTHR20857:SF15">
    <property type="entry name" value="THIAMINE-PHOSPHATE SYNTHASE"/>
    <property type="match status" value="1"/>
</dbReference>
<sequence>MDRRSRLQAARLYLVTPAIAPDRLHAALAAGVDIVQLRIKTPEGDDELLREAAIVRDACAAAGALFVLNDRPDLVRACGADGVHVGQDDLAIAAARALVGPDRIVGLSTHSPAQIDAAHAADGRVDYIGVGPVHATPTKPGRAAVGLDLVTDAAARATLPFFAIGGVDSATVAAVRAAGATRVAVVRAVTEAADPAATVRELRAALGEEARVGIA</sequence>
<evidence type="ECO:0000256" key="11">
    <source>
        <dbReference type="RuleBase" id="RU003826"/>
    </source>
</evidence>
<dbReference type="InterPro" id="IPR022998">
    <property type="entry name" value="ThiamineP_synth_TenI"/>
</dbReference>
<evidence type="ECO:0000259" key="13">
    <source>
        <dbReference type="Pfam" id="PF02581"/>
    </source>
</evidence>
<evidence type="ECO:0000256" key="6">
    <source>
        <dbReference type="ARBA" id="ARBA00022977"/>
    </source>
</evidence>
<keyword evidence="6 10" id="KW-0784">Thiamine biosynthesis</keyword>
<evidence type="ECO:0000256" key="9">
    <source>
        <dbReference type="ARBA" id="ARBA00047883"/>
    </source>
</evidence>
<organism evidence="14">
    <name type="scientific">Paraconexibacter sp. AEG42_29</name>
    <dbReference type="NCBI Taxonomy" id="2997339"/>
    <lineage>
        <taxon>Bacteria</taxon>
        <taxon>Bacillati</taxon>
        <taxon>Actinomycetota</taxon>
        <taxon>Thermoleophilia</taxon>
        <taxon>Solirubrobacterales</taxon>
        <taxon>Paraconexibacteraceae</taxon>
        <taxon>Paraconexibacter</taxon>
    </lineage>
</organism>
<feature type="binding site" evidence="10">
    <location>
        <begin position="136"/>
        <end position="138"/>
    </location>
    <ligand>
        <name>2-[(2R,5Z)-2-carboxy-4-methylthiazol-5(2H)-ylidene]ethyl phosphate</name>
        <dbReference type="ChEBI" id="CHEBI:62899"/>
    </ligand>
</feature>
<evidence type="ECO:0000256" key="4">
    <source>
        <dbReference type="ARBA" id="ARBA00022723"/>
    </source>
</evidence>
<dbReference type="GO" id="GO:0000287">
    <property type="term" value="F:magnesium ion binding"/>
    <property type="evidence" value="ECO:0007669"/>
    <property type="project" value="UniProtKB-UniRule"/>
</dbReference>
<dbReference type="InterPro" id="IPR034291">
    <property type="entry name" value="TMP_synthase"/>
</dbReference>
<evidence type="ECO:0000256" key="12">
    <source>
        <dbReference type="RuleBase" id="RU004253"/>
    </source>
</evidence>
<dbReference type="AlphaFoldDB" id="A0AAU7AP25"/>
<dbReference type="GO" id="GO:0005737">
    <property type="term" value="C:cytoplasm"/>
    <property type="evidence" value="ECO:0007669"/>
    <property type="project" value="TreeGrafter"/>
</dbReference>
<accession>A0AAU7AP25</accession>
<comment type="caution">
    <text evidence="10">Lacks conserved residue(s) required for the propagation of feature annotation.</text>
</comment>
<dbReference type="HAMAP" id="MF_00097">
    <property type="entry name" value="TMP_synthase"/>
    <property type="match status" value="1"/>
</dbReference>
<evidence type="ECO:0000256" key="5">
    <source>
        <dbReference type="ARBA" id="ARBA00022842"/>
    </source>
</evidence>
<comment type="similarity">
    <text evidence="10 11">Belongs to the thiamine-phosphate synthase family.</text>
</comment>
<evidence type="ECO:0000256" key="3">
    <source>
        <dbReference type="ARBA" id="ARBA00022679"/>
    </source>
</evidence>
<protein>
    <recommendedName>
        <fullName evidence="10">Thiamine-phosphate synthase</fullName>
        <shortName evidence="10">TP synthase</shortName>
        <shortName evidence="10">TPS</shortName>
        <ecNumber evidence="10">2.5.1.3</ecNumber>
    </recommendedName>
    <alternativeName>
        <fullName evidence="10">Thiamine-phosphate pyrophosphorylase</fullName>
        <shortName evidence="10">TMP pyrophosphorylase</shortName>
        <shortName evidence="10">TMP-PPase</shortName>
    </alternativeName>
</protein>
<dbReference type="EMBL" id="CP114014">
    <property type="protein sequence ID" value="XAY03412.1"/>
    <property type="molecule type" value="Genomic_DNA"/>
</dbReference>
<feature type="binding site" evidence="10">
    <location>
        <position position="70"/>
    </location>
    <ligand>
        <name>Mg(2+)</name>
        <dbReference type="ChEBI" id="CHEBI:18420"/>
    </ligand>
</feature>
<name>A0AAU7AP25_9ACTN</name>
<comment type="pathway">
    <text evidence="2 10 12">Cofactor biosynthesis; thiamine diphosphate biosynthesis; thiamine phosphate from 4-amino-2-methyl-5-diphosphomethylpyrimidine and 4-methyl-5-(2-phosphoethyl)-thiazole: step 1/1.</text>
</comment>
<proteinExistence type="inferred from homology"/>
<dbReference type="EC" id="2.5.1.3" evidence="10"/>
<dbReference type="GO" id="GO:0009229">
    <property type="term" value="P:thiamine diphosphate biosynthetic process"/>
    <property type="evidence" value="ECO:0007669"/>
    <property type="project" value="UniProtKB-UniRule"/>
</dbReference>
<dbReference type="GO" id="GO:0009228">
    <property type="term" value="P:thiamine biosynthetic process"/>
    <property type="evidence" value="ECO:0007669"/>
    <property type="project" value="UniProtKB-KW"/>
</dbReference>
<dbReference type="Pfam" id="PF02581">
    <property type="entry name" value="TMP-TENI"/>
    <property type="match status" value="1"/>
</dbReference>
<feature type="binding site" evidence="10">
    <location>
        <begin position="36"/>
        <end position="40"/>
    </location>
    <ligand>
        <name>4-amino-2-methyl-5-(diphosphooxymethyl)pyrimidine</name>
        <dbReference type="ChEBI" id="CHEBI:57841"/>
    </ligand>
</feature>
<dbReference type="CDD" id="cd00564">
    <property type="entry name" value="TMP_TenI"/>
    <property type="match status" value="1"/>
</dbReference>
<comment type="catalytic activity">
    <reaction evidence="9 10 11">
        <text>2-[(2R,5Z)-2-carboxy-4-methylthiazol-5(2H)-ylidene]ethyl phosphate + 4-amino-2-methyl-5-(diphosphooxymethyl)pyrimidine + 2 H(+) = thiamine phosphate + CO2 + diphosphate</text>
        <dbReference type="Rhea" id="RHEA:47844"/>
        <dbReference type="ChEBI" id="CHEBI:15378"/>
        <dbReference type="ChEBI" id="CHEBI:16526"/>
        <dbReference type="ChEBI" id="CHEBI:33019"/>
        <dbReference type="ChEBI" id="CHEBI:37575"/>
        <dbReference type="ChEBI" id="CHEBI:57841"/>
        <dbReference type="ChEBI" id="CHEBI:62899"/>
        <dbReference type="EC" id="2.5.1.3"/>
    </reaction>
</comment>
<dbReference type="GO" id="GO:0004789">
    <property type="term" value="F:thiamine-phosphate diphosphorylase activity"/>
    <property type="evidence" value="ECO:0007669"/>
    <property type="project" value="UniProtKB-UniRule"/>
</dbReference>
<comment type="catalytic activity">
    <reaction evidence="8 10 11">
        <text>2-(2-carboxy-4-methylthiazol-5-yl)ethyl phosphate + 4-amino-2-methyl-5-(diphosphooxymethyl)pyrimidine + 2 H(+) = thiamine phosphate + CO2 + diphosphate</text>
        <dbReference type="Rhea" id="RHEA:47848"/>
        <dbReference type="ChEBI" id="CHEBI:15378"/>
        <dbReference type="ChEBI" id="CHEBI:16526"/>
        <dbReference type="ChEBI" id="CHEBI:33019"/>
        <dbReference type="ChEBI" id="CHEBI:37575"/>
        <dbReference type="ChEBI" id="CHEBI:57841"/>
        <dbReference type="ChEBI" id="CHEBI:62890"/>
        <dbReference type="EC" id="2.5.1.3"/>
    </reaction>
</comment>
<keyword evidence="3 10" id="KW-0808">Transferase</keyword>
<comment type="function">
    <text evidence="1 10">Condenses 4-methyl-5-(beta-hydroxyethyl)thiazole monophosphate (THZ-P) and 2-methyl-4-amino-5-hydroxymethyl pyrimidine pyrophosphate (HMP-PP) to form thiamine monophosphate (TMP).</text>
</comment>
<feature type="binding site" evidence="10">
    <location>
        <position position="89"/>
    </location>
    <ligand>
        <name>Mg(2+)</name>
        <dbReference type="ChEBI" id="CHEBI:18420"/>
    </ligand>
</feature>
<evidence type="ECO:0000256" key="1">
    <source>
        <dbReference type="ARBA" id="ARBA00003814"/>
    </source>
</evidence>
<feature type="binding site" evidence="10">
    <location>
        <position position="69"/>
    </location>
    <ligand>
        <name>4-amino-2-methyl-5-(diphosphooxymethyl)pyrimidine</name>
        <dbReference type="ChEBI" id="CHEBI:57841"/>
    </ligand>
</feature>
<feature type="binding site" evidence="10">
    <location>
        <position position="108"/>
    </location>
    <ligand>
        <name>4-amino-2-methyl-5-(diphosphooxymethyl)pyrimidine</name>
        <dbReference type="ChEBI" id="CHEBI:57841"/>
    </ligand>
</feature>
<comment type="catalytic activity">
    <reaction evidence="7 10 11">
        <text>4-methyl-5-(2-phosphooxyethyl)-thiazole + 4-amino-2-methyl-5-(diphosphooxymethyl)pyrimidine + H(+) = thiamine phosphate + diphosphate</text>
        <dbReference type="Rhea" id="RHEA:22328"/>
        <dbReference type="ChEBI" id="CHEBI:15378"/>
        <dbReference type="ChEBI" id="CHEBI:33019"/>
        <dbReference type="ChEBI" id="CHEBI:37575"/>
        <dbReference type="ChEBI" id="CHEBI:57841"/>
        <dbReference type="ChEBI" id="CHEBI:58296"/>
        <dbReference type="EC" id="2.5.1.3"/>
    </reaction>
</comment>
<keyword evidence="4 10" id="KW-0479">Metal-binding</keyword>